<keyword evidence="2" id="KW-0645">Protease</keyword>
<dbReference type="InterPro" id="IPR005321">
    <property type="entry name" value="Peptidase_S58_DmpA"/>
</dbReference>
<dbReference type="GO" id="GO:0004177">
    <property type="term" value="F:aminopeptidase activity"/>
    <property type="evidence" value="ECO:0007669"/>
    <property type="project" value="UniProtKB-KW"/>
</dbReference>
<dbReference type="RefSeq" id="WP_110886589.1">
    <property type="nucleotide sequence ID" value="NZ_QJSX01000006.1"/>
</dbReference>
<evidence type="ECO:0000313" key="3">
    <source>
        <dbReference type="Proteomes" id="UP000248326"/>
    </source>
</evidence>
<dbReference type="InterPro" id="IPR016117">
    <property type="entry name" value="ArgJ-like_dom_sf"/>
</dbReference>
<name>A0A318SJ52_9DEIO</name>
<keyword evidence="3" id="KW-1185">Reference proteome</keyword>
<keyword evidence="2" id="KW-0031">Aminopeptidase</keyword>
<organism evidence="2 3">
    <name type="scientific">Deinococcus yavapaiensis KR-236</name>
    <dbReference type="NCBI Taxonomy" id="694435"/>
    <lineage>
        <taxon>Bacteria</taxon>
        <taxon>Thermotogati</taxon>
        <taxon>Deinococcota</taxon>
        <taxon>Deinococci</taxon>
        <taxon>Deinococcales</taxon>
        <taxon>Deinococcaceae</taxon>
        <taxon>Deinococcus</taxon>
    </lineage>
</organism>
<dbReference type="EMBL" id="QJSX01000006">
    <property type="protein sequence ID" value="PYE54215.1"/>
    <property type="molecule type" value="Genomic_DNA"/>
</dbReference>
<gene>
    <name evidence="2" type="ORF">DES52_106181</name>
</gene>
<evidence type="ECO:0000313" key="2">
    <source>
        <dbReference type="EMBL" id="PYE54215.1"/>
    </source>
</evidence>
<dbReference type="SUPFAM" id="SSF56266">
    <property type="entry name" value="DmpA/ArgJ-like"/>
    <property type="match status" value="1"/>
</dbReference>
<dbReference type="PANTHER" id="PTHR36512">
    <property type="entry name" value="D-AMINOPEPTIDASE"/>
    <property type="match status" value="1"/>
</dbReference>
<sequence length="297" mass="29679">MTPLNSTLTAVPGFRVGHWTHLEAKTGCTVVLCPPVGAVASASFLGPSPGTREGVLLAPDKKIERIHAVLLTGGSAFGLSAATGVVRFLEEQGVGHPTPAAKVPLVASAVVYDLLVGDSKVRPGEAQGYEAASTATTDPVPIGLVGAGTGTTAGKYGPPETIARGGLGSSYVARGGASVGCVAVVNPIGDVVGPSGEVLAGPGTGVHGPIGTKAAEVTNTTLLVLATSHAVTKPEAKRFADAAQAALARVIRPSHTPFDGDAAFFLSSADLPAADALLMTALVQDAVQEAVWSAIER</sequence>
<dbReference type="Proteomes" id="UP000248326">
    <property type="component" value="Unassembled WGS sequence"/>
</dbReference>
<reference evidence="2 3" key="1">
    <citation type="submission" date="2018-06" db="EMBL/GenBank/DDBJ databases">
        <title>Genomic Encyclopedia of Type Strains, Phase IV (KMG-IV): sequencing the most valuable type-strain genomes for metagenomic binning, comparative biology and taxonomic classification.</title>
        <authorList>
            <person name="Goeker M."/>
        </authorList>
    </citation>
    <scope>NUCLEOTIDE SEQUENCE [LARGE SCALE GENOMIC DNA]</scope>
    <source>
        <strain evidence="2 3">DSM 18048</strain>
    </source>
</reference>
<dbReference type="Pfam" id="PF03576">
    <property type="entry name" value="Peptidase_S58"/>
    <property type="match status" value="1"/>
</dbReference>
<accession>A0A318SJ52</accession>
<evidence type="ECO:0000256" key="1">
    <source>
        <dbReference type="ARBA" id="ARBA00007068"/>
    </source>
</evidence>
<dbReference type="AlphaFoldDB" id="A0A318SJ52"/>
<dbReference type="CDD" id="cd02252">
    <property type="entry name" value="nylC_like"/>
    <property type="match status" value="1"/>
</dbReference>
<protein>
    <submittedName>
        <fullName evidence="2">L-aminopeptidase/D-esterase-like protein</fullName>
    </submittedName>
</protein>
<comment type="caution">
    <text evidence="2">The sequence shown here is derived from an EMBL/GenBank/DDBJ whole genome shotgun (WGS) entry which is preliminary data.</text>
</comment>
<keyword evidence="2" id="KW-0378">Hydrolase</keyword>
<comment type="similarity">
    <text evidence="1">Belongs to the peptidase S58 family.</text>
</comment>
<dbReference type="Gene3D" id="3.60.70.12">
    <property type="entry name" value="L-amino peptidase D-ALA esterase/amidase"/>
    <property type="match status" value="1"/>
</dbReference>
<proteinExistence type="inferred from homology"/>
<dbReference type="PANTHER" id="PTHR36512:SF3">
    <property type="entry name" value="BLR5678 PROTEIN"/>
    <property type="match status" value="1"/>
</dbReference>
<dbReference type="OrthoDB" id="9808347at2"/>